<dbReference type="InterPro" id="IPR051678">
    <property type="entry name" value="AGP_Transferase"/>
</dbReference>
<gene>
    <name evidence="3" type="ORF">HDU87_003778</name>
</gene>
<sequence length="275" mass="29407">MSVPASALTNHLQRTVPDIALSTDDAATLYALIDARPDLSQARKDPTGQNSNVFFVSVPPSDDSSTRAPRTYVLKQPTNAASAQALDHESSNLGLIRAASTTFPFAVPEFLGTAGGLRVMTLLPGVNGVRALAACGSTEERMQLVHAFGAVLAALHAFRGGPRPPRVMHRVAPAVRAAIPAIGDEAYRARTQRRLDLCLAVLDRLDTDPVWTAAPFSRLRFCHGDYMLANVMFEKTAQGGGWRCSGVLDLGDAGYGDARSDLMTGIECLEFQNIS</sequence>
<evidence type="ECO:0000256" key="1">
    <source>
        <dbReference type="SAM" id="MobiDB-lite"/>
    </source>
</evidence>
<dbReference type="EMBL" id="JADGJQ010000281">
    <property type="protein sequence ID" value="KAJ3164406.1"/>
    <property type="molecule type" value="Genomic_DNA"/>
</dbReference>
<proteinExistence type="predicted"/>
<dbReference type="SUPFAM" id="SSF56112">
    <property type="entry name" value="Protein kinase-like (PK-like)"/>
    <property type="match status" value="1"/>
</dbReference>
<protein>
    <recommendedName>
        <fullName evidence="2">Aminoglycoside phosphotransferase domain-containing protein</fullName>
    </recommendedName>
</protein>
<feature type="region of interest" description="Disordered" evidence="1">
    <location>
        <begin position="40"/>
        <end position="67"/>
    </location>
</feature>
<name>A0AAD5TAY7_9FUNG</name>
<dbReference type="Pfam" id="PF01636">
    <property type="entry name" value="APH"/>
    <property type="match status" value="1"/>
</dbReference>
<organism evidence="3 4">
    <name type="scientific">Geranomyces variabilis</name>
    <dbReference type="NCBI Taxonomy" id="109894"/>
    <lineage>
        <taxon>Eukaryota</taxon>
        <taxon>Fungi</taxon>
        <taxon>Fungi incertae sedis</taxon>
        <taxon>Chytridiomycota</taxon>
        <taxon>Chytridiomycota incertae sedis</taxon>
        <taxon>Chytridiomycetes</taxon>
        <taxon>Spizellomycetales</taxon>
        <taxon>Powellomycetaceae</taxon>
        <taxon>Geranomyces</taxon>
    </lineage>
</organism>
<dbReference type="InterPro" id="IPR011009">
    <property type="entry name" value="Kinase-like_dom_sf"/>
</dbReference>
<comment type="caution">
    <text evidence="3">The sequence shown here is derived from an EMBL/GenBank/DDBJ whole genome shotgun (WGS) entry which is preliminary data.</text>
</comment>
<reference evidence="3" key="1">
    <citation type="submission" date="2020-05" db="EMBL/GenBank/DDBJ databases">
        <title>Phylogenomic resolution of chytrid fungi.</title>
        <authorList>
            <person name="Stajich J.E."/>
            <person name="Amses K."/>
            <person name="Simmons R."/>
            <person name="Seto K."/>
            <person name="Myers J."/>
            <person name="Bonds A."/>
            <person name="Quandt C.A."/>
            <person name="Barry K."/>
            <person name="Liu P."/>
            <person name="Grigoriev I."/>
            <person name="Longcore J.E."/>
            <person name="James T.Y."/>
        </authorList>
    </citation>
    <scope>NUCLEOTIDE SEQUENCE</scope>
    <source>
        <strain evidence="3">JEL0379</strain>
    </source>
</reference>
<feature type="domain" description="Aminoglycoside phosphotransferase" evidence="2">
    <location>
        <begin position="66"/>
        <end position="263"/>
    </location>
</feature>
<evidence type="ECO:0000259" key="2">
    <source>
        <dbReference type="Pfam" id="PF01636"/>
    </source>
</evidence>
<dbReference type="Proteomes" id="UP001212152">
    <property type="component" value="Unassembled WGS sequence"/>
</dbReference>
<dbReference type="InterPro" id="IPR002575">
    <property type="entry name" value="Aminoglycoside_PTrfase"/>
</dbReference>
<keyword evidence="4" id="KW-1185">Reference proteome</keyword>
<accession>A0AAD5TAY7</accession>
<evidence type="ECO:0000313" key="3">
    <source>
        <dbReference type="EMBL" id="KAJ3164406.1"/>
    </source>
</evidence>
<dbReference type="AlphaFoldDB" id="A0AAD5TAY7"/>
<evidence type="ECO:0000313" key="4">
    <source>
        <dbReference type="Proteomes" id="UP001212152"/>
    </source>
</evidence>
<dbReference type="PANTHER" id="PTHR21310">
    <property type="entry name" value="AMINOGLYCOSIDE PHOSPHOTRANSFERASE-RELATED-RELATED"/>
    <property type="match status" value="1"/>
</dbReference>
<feature type="non-terminal residue" evidence="3">
    <location>
        <position position="275"/>
    </location>
</feature>
<dbReference type="Gene3D" id="3.90.1200.10">
    <property type="match status" value="1"/>
</dbReference>